<dbReference type="InterPro" id="IPR036179">
    <property type="entry name" value="Ig-like_dom_sf"/>
</dbReference>
<dbReference type="InterPro" id="IPR013783">
    <property type="entry name" value="Ig-like_fold"/>
</dbReference>
<feature type="chain" id="PRO_5034829599" description="Immunoglobulin V-set domain-containing protein" evidence="1">
    <location>
        <begin position="28"/>
        <end position="183"/>
    </location>
</feature>
<protein>
    <recommendedName>
        <fullName evidence="4">Immunoglobulin V-set domain-containing protein</fullName>
    </recommendedName>
</protein>
<evidence type="ECO:0008006" key="4">
    <source>
        <dbReference type="Google" id="ProtNLM"/>
    </source>
</evidence>
<keyword evidence="1" id="KW-0732">Signal</keyword>
<evidence type="ECO:0000313" key="2">
    <source>
        <dbReference type="Ensembl" id="ENSAMXP00005022940.1"/>
    </source>
</evidence>
<dbReference type="SUPFAM" id="SSF48726">
    <property type="entry name" value="Immunoglobulin"/>
    <property type="match status" value="1"/>
</dbReference>
<dbReference type="AlphaFoldDB" id="A0A8B9JKM7"/>
<dbReference type="Ensembl" id="ENSAMXT00005025340.1">
    <property type="protein sequence ID" value="ENSAMXP00005022940.1"/>
    <property type="gene ID" value="ENSAMXG00005011822.1"/>
</dbReference>
<proteinExistence type="predicted"/>
<dbReference type="Proteomes" id="UP000694621">
    <property type="component" value="Unplaced"/>
</dbReference>
<accession>A0A8B9JKM7</accession>
<evidence type="ECO:0000256" key="1">
    <source>
        <dbReference type="SAM" id="SignalP"/>
    </source>
</evidence>
<dbReference type="Gene3D" id="2.60.40.10">
    <property type="entry name" value="Immunoglobulins"/>
    <property type="match status" value="1"/>
</dbReference>
<feature type="signal peptide" evidence="1">
    <location>
        <begin position="1"/>
        <end position="27"/>
    </location>
</feature>
<evidence type="ECO:0000313" key="3">
    <source>
        <dbReference type="Proteomes" id="UP000694621"/>
    </source>
</evidence>
<reference evidence="2" key="1">
    <citation type="submission" date="2025-08" db="UniProtKB">
        <authorList>
            <consortium name="Ensembl"/>
        </authorList>
    </citation>
    <scope>IDENTIFICATION</scope>
</reference>
<organism evidence="2 3">
    <name type="scientific">Astyanax mexicanus</name>
    <name type="common">Blind cave fish</name>
    <name type="synonym">Astyanax fasciatus mexicanus</name>
    <dbReference type="NCBI Taxonomy" id="7994"/>
    <lineage>
        <taxon>Eukaryota</taxon>
        <taxon>Metazoa</taxon>
        <taxon>Chordata</taxon>
        <taxon>Craniata</taxon>
        <taxon>Vertebrata</taxon>
        <taxon>Euteleostomi</taxon>
        <taxon>Actinopterygii</taxon>
        <taxon>Neopterygii</taxon>
        <taxon>Teleostei</taxon>
        <taxon>Ostariophysi</taxon>
        <taxon>Characiformes</taxon>
        <taxon>Characoidei</taxon>
        <taxon>Acestrorhamphidae</taxon>
        <taxon>Acestrorhamphinae</taxon>
        <taxon>Astyanax</taxon>
    </lineage>
</organism>
<name>A0A8B9JKM7_ASTMX</name>
<sequence>MKTMISLLYSAAVSRLMLCIGCLSAESRIVMTVKAGSSAVLPCDWTAVSNIQPSSQIPHVEWRSFAGTIFERRGTERYAGEGYEGRVDVPEEKLVSGDCSLVLKNVKSEDARVYESYLLVNRMKRSLQSKRVPIQRVELSVDETPEEKFQEENPVADDAGRNSPYLLILASYLLIYYLVQPLL</sequence>
<dbReference type="OrthoDB" id="8960739at2759"/>